<comment type="caution">
    <text evidence="1">The sequence shown here is derived from an EMBL/GenBank/DDBJ whole genome shotgun (WGS) entry which is preliminary data.</text>
</comment>
<proteinExistence type="predicted"/>
<name>A0A9W4D1D8_BLUGR</name>
<dbReference type="Proteomes" id="UP000683417">
    <property type="component" value="Unassembled WGS sequence"/>
</dbReference>
<sequence>MSYVEQPDFKPWTIQGATAATSAQIATCIDERIKAYTEDNITGRELHALWILDFEFFSNTEYKNTTIQTRLLRDFLRSRNVFVPRKGHSIAVELPKAQHATWEAIPEACLHEIKEKHRPISTVSKSSSTFRSDSARSQGDTLISNNNSFFSLMKI</sequence>
<evidence type="ECO:0000313" key="1">
    <source>
        <dbReference type="EMBL" id="CAD6500147.1"/>
    </source>
</evidence>
<protein>
    <submittedName>
        <fullName evidence="1">BgTH12-04250</fullName>
    </submittedName>
</protein>
<gene>
    <name evidence="1" type="ORF">BGTH12_LOCUS1505</name>
</gene>
<dbReference type="EMBL" id="CAJHIT010000002">
    <property type="protein sequence ID" value="CAD6500147.1"/>
    <property type="molecule type" value="Genomic_DNA"/>
</dbReference>
<reference evidence="1" key="1">
    <citation type="submission" date="2020-10" db="EMBL/GenBank/DDBJ databases">
        <authorList>
            <person name="Muller C M."/>
        </authorList>
    </citation>
    <scope>NUCLEOTIDE SEQUENCE</scope>
    <source>
        <strain evidence="1">THUN-12</strain>
    </source>
</reference>
<accession>A0A9W4D1D8</accession>
<organism evidence="1 2">
    <name type="scientific">Blumeria graminis f. sp. triticale</name>
    <dbReference type="NCBI Taxonomy" id="1689686"/>
    <lineage>
        <taxon>Eukaryota</taxon>
        <taxon>Fungi</taxon>
        <taxon>Dikarya</taxon>
        <taxon>Ascomycota</taxon>
        <taxon>Pezizomycotina</taxon>
        <taxon>Leotiomycetes</taxon>
        <taxon>Erysiphales</taxon>
        <taxon>Erysiphaceae</taxon>
        <taxon>Blumeria</taxon>
    </lineage>
</organism>
<dbReference type="AlphaFoldDB" id="A0A9W4D1D8"/>
<evidence type="ECO:0000313" key="2">
    <source>
        <dbReference type="Proteomes" id="UP000683417"/>
    </source>
</evidence>